<dbReference type="InterPro" id="IPR003689">
    <property type="entry name" value="ZIP"/>
</dbReference>
<organism evidence="7 8">
    <name type="scientific">Cloeon dipterum</name>
    <dbReference type="NCBI Taxonomy" id="197152"/>
    <lineage>
        <taxon>Eukaryota</taxon>
        <taxon>Metazoa</taxon>
        <taxon>Ecdysozoa</taxon>
        <taxon>Arthropoda</taxon>
        <taxon>Hexapoda</taxon>
        <taxon>Insecta</taxon>
        <taxon>Pterygota</taxon>
        <taxon>Palaeoptera</taxon>
        <taxon>Ephemeroptera</taxon>
        <taxon>Pisciforma</taxon>
        <taxon>Baetidae</taxon>
        <taxon>Cloeon</taxon>
    </lineage>
</organism>
<evidence type="ECO:0000313" key="8">
    <source>
        <dbReference type="Proteomes" id="UP000494165"/>
    </source>
</evidence>
<evidence type="ECO:0000256" key="4">
    <source>
        <dbReference type="ARBA" id="ARBA00023136"/>
    </source>
</evidence>
<dbReference type="AlphaFoldDB" id="A0A8S1DEH2"/>
<keyword evidence="8" id="KW-1185">Reference proteome</keyword>
<evidence type="ECO:0000313" key="7">
    <source>
        <dbReference type="EMBL" id="CAB3381968.1"/>
    </source>
</evidence>
<feature type="transmembrane region" description="Helical" evidence="6">
    <location>
        <begin position="93"/>
        <end position="112"/>
    </location>
</feature>
<feature type="transmembrane region" description="Helical" evidence="6">
    <location>
        <begin position="12"/>
        <end position="31"/>
    </location>
</feature>
<feature type="transmembrane region" description="Helical" evidence="6">
    <location>
        <begin position="280"/>
        <end position="301"/>
    </location>
</feature>
<keyword evidence="3 6" id="KW-1133">Transmembrane helix</keyword>
<dbReference type="PANTHER" id="PTHR11040:SF203">
    <property type="entry name" value="FI18611P1-RELATED"/>
    <property type="match status" value="1"/>
</dbReference>
<keyword evidence="2 6" id="KW-0812">Transmembrane</keyword>
<name>A0A8S1DEH2_9INSE</name>
<evidence type="ECO:0000256" key="5">
    <source>
        <dbReference type="SAM" id="MobiDB-lite"/>
    </source>
</evidence>
<proteinExistence type="predicted"/>
<evidence type="ECO:0000256" key="2">
    <source>
        <dbReference type="ARBA" id="ARBA00022692"/>
    </source>
</evidence>
<evidence type="ECO:0008006" key="9">
    <source>
        <dbReference type="Google" id="ProtNLM"/>
    </source>
</evidence>
<protein>
    <recommendedName>
        <fullName evidence="9">Zinc/iron permease</fullName>
    </recommendedName>
</protein>
<evidence type="ECO:0000256" key="3">
    <source>
        <dbReference type="ARBA" id="ARBA00022989"/>
    </source>
</evidence>
<feature type="transmembrane region" description="Helical" evidence="6">
    <location>
        <begin position="254"/>
        <end position="274"/>
    </location>
</feature>
<feature type="transmembrane region" description="Helical" evidence="6">
    <location>
        <begin position="348"/>
        <end position="367"/>
    </location>
</feature>
<accession>A0A8S1DEH2</accession>
<dbReference type="PANTHER" id="PTHR11040">
    <property type="entry name" value="ZINC/IRON TRANSPORTER"/>
    <property type="match status" value="1"/>
</dbReference>
<evidence type="ECO:0000256" key="6">
    <source>
        <dbReference type="SAM" id="Phobius"/>
    </source>
</evidence>
<dbReference type="GO" id="GO:0005385">
    <property type="term" value="F:zinc ion transmembrane transporter activity"/>
    <property type="evidence" value="ECO:0007669"/>
    <property type="project" value="TreeGrafter"/>
</dbReference>
<dbReference type="GO" id="GO:0005886">
    <property type="term" value="C:plasma membrane"/>
    <property type="evidence" value="ECO:0007669"/>
    <property type="project" value="TreeGrafter"/>
</dbReference>
<reference evidence="7 8" key="1">
    <citation type="submission" date="2020-04" db="EMBL/GenBank/DDBJ databases">
        <authorList>
            <person name="Alioto T."/>
            <person name="Alioto T."/>
            <person name="Gomez Garrido J."/>
        </authorList>
    </citation>
    <scope>NUCLEOTIDE SEQUENCE [LARGE SCALE GENOMIC DNA]</scope>
</reference>
<dbReference type="EMBL" id="CADEPI010000253">
    <property type="protein sequence ID" value="CAB3381968.1"/>
    <property type="molecule type" value="Genomic_DNA"/>
</dbReference>
<feature type="transmembrane region" description="Helical" evidence="6">
    <location>
        <begin position="313"/>
        <end position="336"/>
    </location>
</feature>
<dbReference type="Pfam" id="PF02535">
    <property type="entry name" value="Zip"/>
    <property type="match status" value="1"/>
</dbReference>
<feature type="region of interest" description="Disordered" evidence="5">
    <location>
        <begin position="405"/>
        <end position="424"/>
    </location>
</feature>
<feature type="compositionally biased region" description="Basic and acidic residues" evidence="5">
    <location>
        <begin position="405"/>
        <end position="421"/>
    </location>
</feature>
<gene>
    <name evidence="7" type="ORF">CLODIP_2_CD11155</name>
</gene>
<dbReference type="Proteomes" id="UP000494165">
    <property type="component" value="Unassembled WGS sequence"/>
</dbReference>
<feature type="transmembrane region" description="Helical" evidence="6">
    <location>
        <begin position="379"/>
        <end position="398"/>
    </location>
</feature>
<evidence type="ECO:0000256" key="1">
    <source>
        <dbReference type="ARBA" id="ARBA00004141"/>
    </source>
</evidence>
<comment type="subcellular location">
    <subcellularLocation>
        <location evidence="1">Membrane</location>
        <topology evidence="1">Multi-pass membrane protein</topology>
    </subcellularLocation>
</comment>
<keyword evidence="4 6" id="KW-0472">Membrane</keyword>
<dbReference type="OrthoDB" id="448280at2759"/>
<comment type="caution">
    <text evidence="7">The sequence shown here is derived from an EMBL/GenBank/DDBJ whole genome shotgun (WGS) entry which is preliminary data.</text>
</comment>
<sequence length="464" mass="49891">MEEDHVVDDLLVAKVVAMVVLGASSLLLGVLPLRLAQWLRWEFTAARSQLVLSLLLCFGGGVLFYTTFLHLQPEVREAVAVLQRNGHLPTPEGHIHLAELIFCCGFFFVYLVEELVHVCLDSRHEEDDEAVLHRTMSIRKCGRHPELAADAASAGTANQQNLIPRVSLSGKTTDSGSSTQGLISAGSTLNLSKPSALDAEARMTGGPLALVSNAVLPENCPVRHSHHGHSHVIPVDSNGSGDNNKSTVATSFRGLLAVLALSFHAVFEGLAVGLETSVANVWYLFAAIATHKLVIAFCVGVELMNSGTRKCLLVLYVATFAVVSPLGIAIGVAVAANANNTSTLTPTTVVLQGMAAGTLVYVVFFEVLQRERANTQSGFFQLVAIICGFVIMLCLQLITGHEHNHDHEDEAEHSHHDHEHPATAPTLSSVLPQLVQNLTEKVASTLAGTTMAPHHHDHDHDHHH</sequence>
<feature type="transmembrane region" description="Helical" evidence="6">
    <location>
        <begin position="51"/>
        <end position="73"/>
    </location>
</feature>